<evidence type="ECO:0000313" key="4">
    <source>
        <dbReference type="EMBL" id="PPE74513.1"/>
    </source>
</evidence>
<dbReference type="PANTHER" id="PTHR44196:SF2">
    <property type="entry name" value="SHORT-CHAIN DEHYDROGENASE-RELATED"/>
    <property type="match status" value="1"/>
</dbReference>
<evidence type="ECO:0000256" key="1">
    <source>
        <dbReference type="ARBA" id="ARBA00006484"/>
    </source>
</evidence>
<dbReference type="SUPFAM" id="SSF51735">
    <property type="entry name" value="NAD(P)-binding Rossmann-fold domains"/>
    <property type="match status" value="1"/>
</dbReference>
<organism evidence="4 5">
    <name type="scientific">Solimonas fluminis</name>
    <dbReference type="NCBI Taxonomy" id="2086571"/>
    <lineage>
        <taxon>Bacteria</taxon>
        <taxon>Pseudomonadati</taxon>
        <taxon>Pseudomonadota</taxon>
        <taxon>Gammaproteobacteria</taxon>
        <taxon>Nevskiales</taxon>
        <taxon>Nevskiaceae</taxon>
        <taxon>Solimonas</taxon>
    </lineage>
</organism>
<evidence type="ECO:0000256" key="2">
    <source>
        <dbReference type="ARBA" id="ARBA00023002"/>
    </source>
</evidence>
<dbReference type="PANTHER" id="PTHR44196">
    <property type="entry name" value="DEHYDROGENASE/REDUCTASE SDR FAMILY MEMBER 7B"/>
    <property type="match status" value="1"/>
</dbReference>
<protein>
    <submittedName>
        <fullName evidence="4">NAD(P)-dependent oxidoreductase</fullName>
    </submittedName>
</protein>
<dbReference type="EMBL" id="PSNW01000003">
    <property type="protein sequence ID" value="PPE74513.1"/>
    <property type="molecule type" value="Genomic_DNA"/>
</dbReference>
<dbReference type="CDD" id="cd05233">
    <property type="entry name" value="SDR_c"/>
    <property type="match status" value="1"/>
</dbReference>
<dbReference type="Pfam" id="PF00106">
    <property type="entry name" value="adh_short"/>
    <property type="match status" value="1"/>
</dbReference>
<dbReference type="InterPro" id="IPR036291">
    <property type="entry name" value="NAD(P)-bd_dom_sf"/>
</dbReference>
<sequence length="260" mass="28420">MSRETVLVTGASAGIGLALAGEFASRGHPLLLVARSADRLKEIAADLRRRHGTASEWIAADLSRPQAPQELFEACQRRNLEVDILVNNAGVLWEGEFDGIALERHLNLLQVNIAAPTALAHLFLQPMLARGAGRILNIASTSAFNPVPSLASYAASKAYLLSWSEALNLELRERGVTVTAVCPGFTETAMIAQEGRKPMTLPLVPNLTPEQVARESYEACMTGRALHINGLMNRLAVQGMKYQPFWLRREMVGLIEKWGI</sequence>
<keyword evidence="5" id="KW-1185">Reference proteome</keyword>
<gene>
    <name evidence="4" type="ORF">C3942_07035</name>
</gene>
<dbReference type="Gene3D" id="3.40.50.720">
    <property type="entry name" value="NAD(P)-binding Rossmann-like Domain"/>
    <property type="match status" value="1"/>
</dbReference>
<dbReference type="AlphaFoldDB" id="A0A2S5THQ5"/>
<dbReference type="RefSeq" id="WP_104229671.1">
    <property type="nucleotide sequence ID" value="NZ_PSNW01000003.1"/>
</dbReference>
<dbReference type="InterPro" id="IPR002347">
    <property type="entry name" value="SDR_fam"/>
</dbReference>
<evidence type="ECO:0000313" key="5">
    <source>
        <dbReference type="Proteomes" id="UP000238220"/>
    </source>
</evidence>
<comment type="caution">
    <text evidence="4">The sequence shown here is derived from an EMBL/GenBank/DDBJ whole genome shotgun (WGS) entry which is preliminary data.</text>
</comment>
<proteinExistence type="inferred from homology"/>
<dbReference type="Proteomes" id="UP000238220">
    <property type="component" value="Unassembled WGS sequence"/>
</dbReference>
<dbReference type="PIRSF" id="PIRSF000126">
    <property type="entry name" value="11-beta-HSD1"/>
    <property type="match status" value="1"/>
</dbReference>
<dbReference type="PRINTS" id="PR00080">
    <property type="entry name" value="SDRFAMILY"/>
</dbReference>
<evidence type="ECO:0000256" key="3">
    <source>
        <dbReference type="RuleBase" id="RU000363"/>
    </source>
</evidence>
<dbReference type="OrthoDB" id="9810734at2"/>
<name>A0A2S5THQ5_9GAMM</name>
<keyword evidence="2" id="KW-0560">Oxidoreductase</keyword>
<dbReference type="GO" id="GO:0016020">
    <property type="term" value="C:membrane"/>
    <property type="evidence" value="ECO:0007669"/>
    <property type="project" value="TreeGrafter"/>
</dbReference>
<dbReference type="GO" id="GO:0016491">
    <property type="term" value="F:oxidoreductase activity"/>
    <property type="evidence" value="ECO:0007669"/>
    <property type="project" value="UniProtKB-KW"/>
</dbReference>
<comment type="similarity">
    <text evidence="1 3">Belongs to the short-chain dehydrogenases/reductases (SDR) family.</text>
</comment>
<dbReference type="PRINTS" id="PR00081">
    <property type="entry name" value="GDHRDH"/>
</dbReference>
<reference evidence="4 5" key="1">
    <citation type="submission" date="2018-02" db="EMBL/GenBank/DDBJ databases">
        <title>Genome sequencing of Solimonas sp. HR-BB.</title>
        <authorList>
            <person name="Lee Y."/>
            <person name="Jeon C.O."/>
        </authorList>
    </citation>
    <scope>NUCLEOTIDE SEQUENCE [LARGE SCALE GENOMIC DNA]</scope>
    <source>
        <strain evidence="4 5">HR-BB</strain>
    </source>
</reference>
<accession>A0A2S5THQ5</accession>